<evidence type="ECO:0000256" key="5">
    <source>
        <dbReference type="ARBA" id="ARBA00022840"/>
    </source>
</evidence>
<accession>E2IUH5</accession>
<keyword evidence="5" id="KW-0067">ATP-binding</keyword>
<dbReference type="InterPro" id="IPR030616">
    <property type="entry name" value="Aur-like"/>
</dbReference>
<dbReference type="GO" id="GO:0004674">
    <property type="term" value="F:protein serine/threonine kinase activity"/>
    <property type="evidence" value="ECO:0007669"/>
    <property type="project" value="UniProtKB-KW"/>
</dbReference>
<name>E2IUH5_SHV1</name>
<organismHost>
    <name type="scientific">Callithrix</name>
    <dbReference type="NCBI Taxonomy" id="9481"/>
</organismHost>
<protein>
    <submittedName>
        <fullName evidence="8">Serine/threonine protein kinase US3</fullName>
    </submittedName>
</protein>
<gene>
    <name evidence="8" type="primary">US3</name>
</gene>
<organismHost>
    <name type="scientific">Saimiri</name>
    <name type="common">squirrel monkeys</name>
    <dbReference type="NCBI Taxonomy" id="9520"/>
</organismHost>
<dbReference type="InterPro" id="IPR000719">
    <property type="entry name" value="Prot_kinase_dom"/>
</dbReference>
<dbReference type="Proteomes" id="UP000127069">
    <property type="component" value="Segment"/>
</dbReference>
<evidence type="ECO:0000256" key="1">
    <source>
        <dbReference type="ARBA" id="ARBA00022527"/>
    </source>
</evidence>
<feature type="region of interest" description="Disordered" evidence="6">
    <location>
        <begin position="1"/>
        <end position="66"/>
    </location>
</feature>
<reference evidence="8 9" key="1">
    <citation type="journal article" date="2011" name="Virology">
        <title>Structure and sequence of the saimiriine herpesvirus 1 genome.</title>
        <authorList>
            <person name="Tyler S."/>
            <person name="Severini A."/>
            <person name="Black D."/>
            <person name="Walker M."/>
            <person name="Eberle R."/>
        </authorList>
    </citation>
    <scope>NUCLEOTIDE SEQUENCE [LARGE SCALE GENOMIC DNA]</scope>
    <source>
        <strain evidence="8">MV 5-4</strain>
    </source>
</reference>
<feature type="domain" description="Protein kinase" evidence="7">
    <location>
        <begin position="155"/>
        <end position="443"/>
    </location>
</feature>
<evidence type="ECO:0000256" key="2">
    <source>
        <dbReference type="ARBA" id="ARBA00022679"/>
    </source>
</evidence>
<dbReference type="OrthoDB" id="6268at10239"/>
<dbReference type="KEGG" id="vg:9829362"/>
<evidence type="ECO:0000256" key="6">
    <source>
        <dbReference type="SAM" id="MobiDB-lite"/>
    </source>
</evidence>
<feature type="compositionally biased region" description="Gly residues" evidence="6">
    <location>
        <begin position="50"/>
        <end position="59"/>
    </location>
</feature>
<dbReference type="SMART" id="SM00220">
    <property type="entry name" value="S_TKc"/>
    <property type="match status" value="1"/>
</dbReference>
<dbReference type="CDD" id="cd00180">
    <property type="entry name" value="PKc"/>
    <property type="match status" value="1"/>
</dbReference>
<dbReference type="PROSITE" id="PS50011">
    <property type="entry name" value="PROTEIN_KINASE_DOM"/>
    <property type="match status" value="1"/>
</dbReference>
<dbReference type="InterPro" id="IPR008271">
    <property type="entry name" value="Ser/Thr_kinase_AS"/>
</dbReference>
<keyword evidence="4 8" id="KW-0418">Kinase</keyword>
<organism evidence="8 9">
    <name type="scientific">Saimiriine herpesvirus 1 (strain MV-5-4-PSL)</name>
    <name type="common">SaHV-1</name>
    <name type="synonym">Marmoset herpesvirus</name>
    <dbReference type="NCBI Taxonomy" id="10353"/>
    <lineage>
        <taxon>Viruses</taxon>
        <taxon>Duplodnaviria</taxon>
        <taxon>Heunggongvirae</taxon>
        <taxon>Peploviricota</taxon>
        <taxon>Herviviricetes</taxon>
        <taxon>Herpesvirales</taxon>
        <taxon>Orthoherpesviridae</taxon>
        <taxon>Alphaherpesvirinae</taxon>
        <taxon>Simplexvirus</taxon>
        <taxon>Simplexvirus saimiriinealpha1</taxon>
    </lineage>
</organism>
<dbReference type="SUPFAM" id="SSF56112">
    <property type="entry name" value="Protein kinase-like (PK-like)"/>
    <property type="match status" value="1"/>
</dbReference>
<keyword evidence="9" id="KW-1185">Reference proteome</keyword>
<evidence type="ECO:0000256" key="4">
    <source>
        <dbReference type="ARBA" id="ARBA00022777"/>
    </source>
</evidence>
<evidence type="ECO:0000313" key="9">
    <source>
        <dbReference type="Proteomes" id="UP000127069"/>
    </source>
</evidence>
<feature type="region of interest" description="Disordered" evidence="6">
    <location>
        <begin position="86"/>
        <end position="140"/>
    </location>
</feature>
<evidence type="ECO:0000259" key="7">
    <source>
        <dbReference type="PROSITE" id="PS50011"/>
    </source>
</evidence>
<dbReference type="PROSITE" id="PS00108">
    <property type="entry name" value="PROTEIN_KINASE_ST"/>
    <property type="match status" value="1"/>
</dbReference>
<dbReference type="GeneID" id="9829362"/>
<keyword evidence="3" id="KW-0547">Nucleotide-binding</keyword>
<dbReference type="RefSeq" id="YP_003933845.1">
    <property type="nucleotide sequence ID" value="NC_014567.1"/>
</dbReference>
<keyword evidence="1 8" id="KW-0723">Serine/threonine-protein kinase</keyword>
<sequence length="461" mass="50414">MAGRAFGCSRETPQSDLEAARPLSMLSFGGERRESDAAEASTQSIAGAPGWTGTGGRQRGAGYRNVAGRADFERILSLRRAMADMMSDESPGSDDSDAPTPPMRNARGHRGDTEGDDSEAAEPARAPGKKPPVPDRARKRASSVLLTDIVTSLGFTIRDTLTPGSEGCVFVAEHPDYTRAVVVKAGRYSSTAAEAAFLRDLDHRNIPVLLDAHTTRGLTCLVLPRFRTDLYGFLGGRRRPPALKTVVSLSKQLLEALGYIHSRGIMHRDVKTENIFIGDHEDLYLGDFGAACRVWAPAGEARRYGLVGTIDINAPEMLAGDPYTTTVDIWGAGLVVFDISVPDASLFSSHEETNGSPSCERQIVRIIQQSQVCTAEFPEDPQSKLNKAYRSYAARSSRVAYTRPAWTRYYRIHADIEYFICRMLTFDGARRPSADELLRLPLFGRGGPVLGLAERTSRERT</sequence>
<dbReference type="PANTHER" id="PTHR24350">
    <property type="entry name" value="SERINE/THREONINE-PROTEIN KINASE IAL-RELATED"/>
    <property type="match status" value="1"/>
</dbReference>
<dbReference type="EMBL" id="HM625781">
    <property type="protein sequence ID" value="ADO13833.1"/>
    <property type="molecule type" value="Genomic_DNA"/>
</dbReference>
<dbReference type="GO" id="GO:0005524">
    <property type="term" value="F:ATP binding"/>
    <property type="evidence" value="ECO:0007669"/>
    <property type="project" value="UniProtKB-KW"/>
</dbReference>
<dbReference type="InterPro" id="IPR011009">
    <property type="entry name" value="Kinase-like_dom_sf"/>
</dbReference>
<proteinExistence type="predicted"/>
<keyword evidence="2" id="KW-0808">Transferase</keyword>
<evidence type="ECO:0000256" key="3">
    <source>
        <dbReference type="ARBA" id="ARBA00022741"/>
    </source>
</evidence>
<dbReference type="Pfam" id="PF00069">
    <property type="entry name" value="Pkinase"/>
    <property type="match status" value="1"/>
</dbReference>
<evidence type="ECO:0000313" key="8">
    <source>
        <dbReference type="EMBL" id="ADO13833.1"/>
    </source>
</evidence>
<dbReference type="Gene3D" id="1.10.510.10">
    <property type="entry name" value="Transferase(Phosphotransferase) domain 1"/>
    <property type="match status" value="1"/>
</dbReference>